<dbReference type="RefSeq" id="WP_006157084.1">
    <property type="nucleotide sequence ID" value="NZ_AHJE01000016.1"/>
</dbReference>
<dbReference type="OrthoDB" id="9803333at2"/>
<dbReference type="PRINTS" id="PR00080">
    <property type="entry name" value="SDRFAMILY"/>
</dbReference>
<dbReference type="GO" id="GO:0016616">
    <property type="term" value="F:oxidoreductase activity, acting on the CH-OH group of donors, NAD or NADP as acceptor"/>
    <property type="evidence" value="ECO:0007669"/>
    <property type="project" value="TreeGrafter"/>
</dbReference>
<dbReference type="AlphaFoldDB" id="H1S0T5"/>
<dbReference type="InterPro" id="IPR036291">
    <property type="entry name" value="NAD(P)-bd_dom_sf"/>
</dbReference>
<dbReference type="PANTHER" id="PTHR42760:SF135">
    <property type="entry name" value="BLL7886 PROTEIN"/>
    <property type="match status" value="1"/>
</dbReference>
<dbReference type="Pfam" id="PF13561">
    <property type="entry name" value="adh_short_C2"/>
    <property type="match status" value="1"/>
</dbReference>
<dbReference type="PRINTS" id="PR00081">
    <property type="entry name" value="GDHRDH"/>
</dbReference>
<reference evidence="2 3" key="1">
    <citation type="journal article" date="2012" name="J. Bacteriol.">
        <title>De Novo Genome Project of Cupriavidus basilensis OR16.</title>
        <authorList>
            <person name="Cserhati M."/>
            <person name="Kriszt B."/>
            <person name="Szoboszlay S."/>
            <person name="Toth A."/>
            <person name="Szabo I."/>
            <person name="Tancsics A."/>
            <person name="Nagy I."/>
            <person name="Horvath B."/>
            <person name="Nagy I."/>
            <person name="Kukolya J."/>
        </authorList>
    </citation>
    <scope>NUCLEOTIDE SEQUENCE [LARGE SCALE GENOMIC DNA]</scope>
    <source>
        <strain evidence="2 3">OR16</strain>
    </source>
</reference>
<dbReference type="GO" id="GO:0030497">
    <property type="term" value="P:fatty acid elongation"/>
    <property type="evidence" value="ECO:0007669"/>
    <property type="project" value="TreeGrafter"/>
</dbReference>
<dbReference type="Gene3D" id="3.40.50.720">
    <property type="entry name" value="NAD(P)-binding Rossmann-like Domain"/>
    <property type="match status" value="1"/>
</dbReference>
<dbReference type="FunFam" id="3.40.50.720:FF:000084">
    <property type="entry name" value="Short-chain dehydrogenase reductase"/>
    <property type="match status" value="1"/>
</dbReference>
<dbReference type="PATRIC" id="fig|1127483.3.peg.1324"/>
<sequence>MFEDLRGKRALVTGAFGGLGSHFAKVLAGAGVQVALAGRRVEAGQQIVAQIKQDRGAACVVPMDVTDAASVADAFDAAESLLGGPVQIVVNNAGIAVTRPAVECDAHDWQSVIDVNLNGAWRVAQTAGQRMIAQREGSILNIASILGLRVAQQVPAYAAAKAGLIHLTQALALEWARHGVRVNALAPGYIETDLNRDFFASEAGQALIRRVPQRRIGQPDDLNGALLLLASDAAAFMTGAVLAIDGGHLVSSL</sequence>
<comment type="caution">
    <text evidence="2">The sequence shown here is derived from an EMBL/GenBank/DDBJ whole genome shotgun (WGS) entry which is preliminary data.</text>
</comment>
<evidence type="ECO:0000313" key="3">
    <source>
        <dbReference type="Proteomes" id="UP000005808"/>
    </source>
</evidence>
<dbReference type="InterPro" id="IPR020904">
    <property type="entry name" value="Sc_DH/Rdtase_CS"/>
</dbReference>
<evidence type="ECO:0000313" key="2">
    <source>
        <dbReference type="EMBL" id="EHP43751.1"/>
    </source>
</evidence>
<dbReference type="PROSITE" id="PS00061">
    <property type="entry name" value="ADH_SHORT"/>
    <property type="match status" value="1"/>
</dbReference>
<dbReference type="EMBL" id="AHJE01000016">
    <property type="protein sequence ID" value="EHP43751.1"/>
    <property type="molecule type" value="Genomic_DNA"/>
</dbReference>
<protein>
    <submittedName>
        <fullName evidence="2">Short-chain dehydrogenase</fullName>
    </submittedName>
</protein>
<dbReference type="CDD" id="cd05233">
    <property type="entry name" value="SDR_c"/>
    <property type="match status" value="1"/>
</dbReference>
<dbReference type="InterPro" id="IPR002347">
    <property type="entry name" value="SDR_fam"/>
</dbReference>
<dbReference type="Proteomes" id="UP000005808">
    <property type="component" value="Unassembled WGS sequence"/>
</dbReference>
<dbReference type="PANTHER" id="PTHR42760">
    <property type="entry name" value="SHORT-CHAIN DEHYDROGENASES/REDUCTASES FAMILY MEMBER"/>
    <property type="match status" value="1"/>
</dbReference>
<dbReference type="SUPFAM" id="SSF51735">
    <property type="entry name" value="NAD(P)-binding Rossmann-fold domains"/>
    <property type="match status" value="1"/>
</dbReference>
<organism evidence="2 3">
    <name type="scientific">Cupriavidus basilensis OR16</name>
    <dbReference type="NCBI Taxonomy" id="1127483"/>
    <lineage>
        <taxon>Bacteria</taxon>
        <taxon>Pseudomonadati</taxon>
        <taxon>Pseudomonadota</taxon>
        <taxon>Betaproteobacteria</taxon>
        <taxon>Burkholderiales</taxon>
        <taxon>Burkholderiaceae</taxon>
        <taxon>Cupriavidus</taxon>
    </lineage>
</organism>
<evidence type="ECO:0000256" key="1">
    <source>
        <dbReference type="ARBA" id="ARBA00006484"/>
    </source>
</evidence>
<name>H1S0T5_9BURK</name>
<gene>
    <name evidence="2" type="ORF">OR16_06619</name>
</gene>
<proteinExistence type="inferred from homology"/>
<comment type="similarity">
    <text evidence="1">Belongs to the short-chain dehydrogenases/reductases (SDR) family.</text>
</comment>
<accession>H1S0T5</accession>